<dbReference type="SUPFAM" id="SSF56176">
    <property type="entry name" value="FAD-binding/transporter-associated domain-like"/>
    <property type="match status" value="1"/>
</dbReference>
<protein>
    <submittedName>
        <fullName evidence="5">FAD binding domain-containing protein</fullName>
    </submittedName>
</protein>
<accession>A0ABT7F297</accession>
<dbReference type="PANTHER" id="PTHR42659">
    <property type="entry name" value="XANTHINE DEHYDROGENASE SUBUNIT C-RELATED"/>
    <property type="match status" value="1"/>
</dbReference>
<dbReference type="Gene3D" id="3.30.465.10">
    <property type="match status" value="1"/>
</dbReference>
<dbReference type="InterPro" id="IPR036683">
    <property type="entry name" value="CO_DH_flav_C_dom_sf"/>
</dbReference>
<name>A0ABT7F297_9RHOB</name>
<keyword evidence="6" id="KW-1185">Reference proteome</keyword>
<evidence type="ECO:0000259" key="4">
    <source>
        <dbReference type="PROSITE" id="PS51387"/>
    </source>
</evidence>
<dbReference type="Gene3D" id="3.30.390.50">
    <property type="entry name" value="CO dehydrogenase flavoprotein, C-terminal domain"/>
    <property type="match status" value="1"/>
</dbReference>
<dbReference type="SUPFAM" id="SSF55447">
    <property type="entry name" value="CO dehydrogenase flavoprotein C-terminal domain-like"/>
    <property type="match status" value="1"/>
</dbReference>
<dbReference type="InterPro" id="IPR005107">
    <property type="entry name" value="CO_DH_flav_C"/>
</dbReference>
<gene>
    <name evidence="5" type="ORF">QO033_13665</name>
</gene>
<dbReference type="Pfam" id="PF00941">
    <property type="entry name" value="FAD_binding_5"/>
    <property type="match status" value="1"/>
</dbReference>
<dbReference type="PROSITE" id="PS51387">
    <property type="entry name" value="FAD_PCMH"/>
    <property type="match status" value="1"/>
</dbReference>
<reference evidence="5 6" key="1">
    <citation type="submission" date="2023-05" db="EMBL/GenBank/DDBJ databases">
        <title>Pseudodonghicola sp. nov.</title>
        <authorList>
            <person name="Huang J."/>
        </authorList>
    </citation>
    <scope>NUCLEOTIDE SEQUENCE [LARGE SCALE GENOMIC DNA]</scope>
    <source>
        <strain evidence="5 6">IC7</strain>
    </source>
</reference>
<dbReference type="InterPro" id="IPR016166">
    <property type="entry name" value="FAD-bd_PCMH"/>
</dbReference>
<evidence type="ECO:0000256" key="3">
    <source>
        <dbReference type="ARBA" id="ARBA00023002"/>
    </source>
</evidence>
<evidence type="ECO:0000256" key="2">
    <source>
        <dbReference type="ARBA" id="ARBA00022827"/>
    </source>
</evidence>
<dbReference type="RefSeq" id="WP_284481533.1">
    <property type="nucleotide sequence ID" value="NZ_JASNJD010000009.1"/>
</dbReference>
<evidence type="ECO:0000256" key="1">
    <source>
        <dbReference type="ARBA" id="ARBA00022630"/>
    </source>
</evidence>
<sequence>MSLYLRPSELQEALAALAEAPVTIAAGCTDLFPATEAPALSGPVLDITAIGALRGIVRTAAGWRIGATTSWTEIAGADLPAGFDMLRQAARQVGALQIQNAGTIAGNLCNASPAADGVPPLLALGAEVELASARGTRRLPLAAFLQGPRRTARQADELMVAVHVPAEAGQGASRFLKLGARNSLVISIAMVAVRVAAAEGRATEVALAVGACGPLAVRLPGAEAALHGVSLADLAAALPAAEVAAALAPIDDIRADAAYRVTAADELLRRGLAEVAEALA</sequence>
<evidence type="ECO:0000313" key="5">
    <source>
        <dbReference type="EMBL" id="MDK3018726.1"/>
    </source>
</evidence>
<dbReference type="Proteomes" id="UP001243757">
    <property type="component" value="Unassembled WGS sequence"/>
</dbReference>
<proteinExistence type="predicted"/>
<comment type="caution">
    <text evidence="5">The sequence shown here is derived from an EMBL/GenBank/DDBJ whole genome shotgun (WGS) entry which is preliminary data.</text>
</comment>
<dbReference type="EMBL" id="JASNJD010000009">
    <property type="protein sequence ID" value="MDK3018726.1"/>
    <property type="molecule type" value="Genomic_DNA"/>
</dbReference>
<keyword evidence="3" id="KW-0560">Oxidoreductase</keyword>
<dbReference type="InterPro" id="IPR036318">
    <property type="entry name" value="FAD-bd_PCMH-like_sf"/>
</dbReference>
<dbReference type="InterPro" id="IPR002346">
    <property type="entry name" value="Mopterin_DH_FAD-bd"/>
</dbReference>
<dbReference type="InterPro" id="IPR016169">
    <property type="entry name" value="FAD-bd_PCMH_sub2"/>
</dbReference>
<organism evidence="5 6">
    <name type="scientific">Pseudodonghicola flavimaris</name>
    <dbReference type="NCBI Taxonomy" id="3050036"/>
    <lineage>
        <taxon>Bacteria</taxon>
        <taxon>Pseudomonadati</taxon>
        <taxon>Pseudomonadota</taxon>
        <taxon>Alphaproteobacteria</taxon>
        <taxon>Rhodobacterales</taxon>
        <taxon>Paracoccaceae</taxon>
        <taxon>Pseudodonghicola</taxon>
    </lineage>
</organism>
<evidence type="ECO:0000313" key="6">
    <source>
        <dbReference type="Proteomes" id="UP001243757"/>
    </source>
</evidence>
<dbReference type="Pfam" id="PF03450">
    <property type="entry name" value="CO_deh_flav_C"/>
    <property type="match status" value="1"/>
</dbReference>
<keyword evidence="2" id="KW-0274">FAD</keyword>
<dbReference type="PANTHER" id="PTHR42659:SF2">
    <property type="entry name" value="XANTHINE DEHYDROGENASE SUBUNIT C-RELATED"/>
    <property type="match status" value="1"/>
</dbReference>
<keyword evidence="1" id="KW-0285">Flavoprotein</keyword>
<feature type="domain" description="FAD-binding PCMH-type" evidence="4">
    <location>
        <begin position="1"/>
        <end position="169"/>
    </location>
</feature>
<dbReference type="InterPro" id="IPR051312">
    <property type="entry name" value="Diverse_Substr_Oxidored"/>
</dbReference>
<dbReference type="SMART" id="SM01092">
    <property type="entry name" value="CO_deh_flav_C"/>
    <property type="match status" value="1"/>
</dbReference>